<evidence type="ECO:0000259" key="1">
    <source>
        <dbReference type="Pfam" id="PF01261"/>
    </source>
</evidence>
<accession>A0AA43UBI3</accession>
<dbReference type="InterPro" id="IPR013022">
    <property type="entry name" value="Xyl_isomerase-like_TIM-brl"/>
</dbReference>
<evidence type="ECO:0000313" key="3">
    <source>
        <dbReference type="Proteomes" id="UP001168575"/>
    </source>
</evidence>
<dbReference type="EMBL" id="JAUMVS010000229">
    <property type="protein sequence ID" value="MDO4842594.1"/>
    <property type="molecule type" value="Genomic_DNA"/>
</dbReference>
<comment type="caution">
    <text evidence="2">The sequence shown here is derived from an EMBL/GenBank/DDBJ whole genome shotgun (WGS) entry which is preliminary data.</text>
</comment>
<keyword evidence="3" id="KW-1185">Reference proteome</keyword>
<feature type="domain" description="Xylose isomerase-like TIM barrel" evidence="1">
    <location>
        <begin position="28"/>
        <end position="155"/>
    </location>
</feature>
<organism evidence="2 3">
    <name type="scientific">Phoenicibacter congonensis</name>
    <dbReference type="NCBI Taxonomy" id="1944646"/>
    <lineage>
        <taxon>Bacteria</taxon>
        <taxon>Bacillati</taxon>
        <taxon>Actinomycetota</taxon>
        <taxon>Coriobacteriia</taxon>
        <taxon>Eggerthellales</taxon>
        <taxon>Eggerthellaceae</taxon>
        <taxon>Phoenicibacter</taxon>
    </lineage>
</organism>
<evidence type="ECO:0000313" key="2">
    <source>
        <dbReference type="EMBL" id="MDO4842594.1"/>
    </source>
</evidence>
<dbReference type="Proteomes" id="UP001168575">
    <property type="component" value="Unassembled WGS sequence"/>
</dbReference>
<name>A0AA43UBI3_9ACTN</name>
<sequence length="183" mass="20194">MIRTSAIIADGTFPCNTAVLQGPCAETFRKAREAGFDCVQFTIRDVTDYDVQECLELMERYDLTVSAMATGRVYTADGLSMGSGDEANRRACVERLCALADLSLRLGKPAIVIGAVRGLLKDAASREEYYQQFDRSMKELVAYCEDLGVPVILEADYHLEADTYLHPAETMENDPSFQSPDLG</sequence>
<dbReference type="SUPFAM" id="SSF51658">
    <property type="entry name" value="Xylose isomerase-like"/>
    <property type="match status" value="1"/>
</dbReference>
<feature type="non-terminal residue" evidence="2">
    <location>
        <position position="183"/>
    </location>
</feature>
<dbReference type="Gene3D" id="3.20.20.150">
    <property type="entry name" value="Divalent-metal-dependent TIM barrel enzymes"/>
    <property type="match status" value="1"/>
</dbReference>
<dbReference type="AlphaFoldDB" id="A0AA43UBI3"/>
<dbReference type="Pfam" id="PF01261">
    <property type="entry name" value="AP_endonuc_2"/>
    <property type="match status" value="1"/>
</dbReference>
<gene>
    <name evidence="2" type="ORF">Q3982_07980</name>
</gene>
<protein>
    <submittedName>
        <fullName evidence="2">TIM barrel protein</fullName>
    </submittedName>
</protein>
<proteinExistence type="predicted"/>
<dbReference type="InterPro" id="IPR036237">
    <property type="entry name" value="Xyl_isomerase-like_sf"/>
</dbReference>
<reference evidence="2" key="1">
    <citation type="submission" date="2023-07" db="EMBL/GenBank/DDBJ databases">
        <title>Between Cages and Wild: Unraveling the Impact of Captivity on Animal Microbiomes and Antimicrobial Resistance.</title>
        <authorList>
            <person name="Schmartz G.P."/>
            <person name="Rehner J."/>
            <person name="Schuff M.J."/>
            <person name="Becker S.L."/>
            <person name="Kravczyk M."/>
            <person name="Gurevich A."/>
            <person name="Francke R."/>
            <person name="Mueller R."/>
            <person name="Keller V."/>
            <person name="Keller A."/>
        </authorList>
    </citation>
    <scope>NUCLEOTIDE SEQUENCE</scope>
    <source>
        <strain evidence="2">S12M_St_49</strain>
    </source>
</reference>